<gene>
    <name evidence="3" type="ORF">ABWK59_12035</name>
</gene>
<feature type="compositionally biased region" description="Low complexity" evidence="1">
    <location>
        <begin position="1"/>
        <end position="14"/>
    </location>
</feature>
<evidence type="ECO:0000313" key="3">
    <source>
        <dbReference type="EMBL" id="XCM79605.1"/>
    </source>
</evidence>
<reference evidence="3" key="1">
    <citation type="submission" date="2024-06" db="EMBL/GenBank/DDBJ databases">
        <title>The genome sequences of Kitasatospora sp. strain HUAS MG31.</title>
        <authorList>
            <person name="Mo P."/>
        </authorList>
    </citation>
    <scope>NUCLEOTIDE SEQUENCE</scope>
    <source>
        <strain evidence="3">HUAS MG31</strain>
    </source>
</reference>
<evidence type="ECO:0000256" key="2">
    <source>
        <dbReference type="SAM" id="Phobius"/>
    </source>
</evidence>
<keyword evidence="2" id="KW-0812">Transmembrane</keyword>
<dbReference type="KEGG" id="kcm:ABWK59_12035"/>
<dbReference type="AlphaFoldDB" id="A0AAU8JWB6"/>
<proteinExistence type="predicted"/>
<keyword evidence="2" id="KW-1133">Transmembrane helix</keyword>
<accession>A0AAU8JWB6</accession>
<name>A0AAU8JWB6_9ACTN</name>
<feature type="compositionally biased region" description="Pro residues" evidence="1">
    <location>
        <begin position="15"/>
        <end position="39"/>
    </location>
</feature>
<dbReference type="SUPFAM" id="SSF81995">
    <property type="entry name" value="beta-sandwich domain of Sec23/24"/>
    <property type="match status" value="1"/>
</dbReference>
<dbReference type="RefSeq" id="WP_354640390.1">
    <property type="nucleotide sequence ID" value="NZ_CP159872.1"/>
</dbReference>
<protein>
    <submittedName>
        <fullName evidence="3">Uncharacterized protein</fullName>
    </submittedName>
</protein>
<feature type="compositionally biased region" description="Low complexity" evidence="1">
    <location>
        <begin position="53"/>
        <end position="64"/>
    </location>
</feature>
<evidence type="ECO:0000256" key="1">
    <source>
        <dbReference type="SAM" id="MobiDB-lite"/>
    </source>
</evidence>
<dbReference type="EMBL" id="CP159872">
    <property type="protein sequence ID" value="XCM79605.1"/>
    <property type="molecule type" value="Genomic_DNA"/>
</dbReference>
<keyword evidence="2" id="KW-0472">Membrane</keyword>
<feature type="transmembrane region" description="Helical" evidence="2">
    <location>
        <begin position="73"/>
        <end position="96"/>
    </location>
</feature>
<sequence>MSEQNPYGSPAQPYGAPPPAQPQAFGPPQPPAYGAPPQPYGAVPPQGGPQPYPAGAGYPGYAPQPQRKSRKGLWVVLGCVGGALLLGGGLLGYFVYDTASKTGTHKVVLPATFKGMSSDPDEPTAKQLSESMDSAFSQGNSAWTPTESVSSIYRTDTGTEAVVVAGAWGNVVLPSTQVDAVFKGAATEGTISNRKDVDPGPLGGRMSCAEGSNLGQKFGFCAWADGSTVMMVMEVKQGATTIDVDKVASDARELRQTAEVPK</sequence>
<organism evidence="3">
    <name type="scientific">Kitasatospora camelliae</name>
    <dbReference type="NCBI Taxonomy" id="3156397"/>
    <lineage>
        <taxon>Bacteria</taxon>
        <taxon>Bacillati</taxon>
        <taxon>Actinomycetota</taxon>
        <taxon>Actinomycetes</taxon>
        <taxon>Kitasatosporales</taxon>
        <taxon>Streptomycetaceae</taxon>
        <taxon>Kitasatospora</taxon>
    </lineage>
</organism>
<feature type="region of interest" description="Disordered" evidence="1">
    <location>
        <begin position="1"/>
        <end position="64"/>
    </location>
</feature>